<keyword evidence="2" id="KW-0012">Acyltransferase</keyword>
<dbReference type="PANTHER" id="PTHR13355">
    <property type="entry name" value="GLUCOSAMINE 6-PHOSPHATE N-ACETYLTRANSFERASE"/>
    <property type="match status" value="1"/>
</dbReference>
<keyword evidence="3" id="KW-1185">Reference proteome</keyword>
<dbReference type="InterPro" id="IPR016181">
    <property type="entry name" value="Acyl_CoA_acyltransferase"/>
</dbReference>
<dbReference type="Proteomes" id="UP000199589">
    <property type="component" value="Unassembled WGS sequence"/>
</dbReference>
<sequence length="143" mass="16583">MEFLWTEDISSEVYKDAIHIRKEVFVKEQHVEPELEIDDLEDQTFHLVGYINSVPSATARIYEKAPHIFKIQRVAVIRDARKTGSGKKLMEELEQYIRSKDAEIMILDSQDQAIPFYEKSGFSVEGEGFMDAGIPHHRMVKKI</sequence>
<dbReference type="SUPFAM" id="SSF55729">
    <property type="entry name" value="Acyl-CoA N-acyltransferases (Nat)"/>
    <property type="match status" value="1"/>
</dbReference>
<dbReference type="PANTHER" id="PTHR13355:SF11">
    <property type="entry name" value="GLUCOSAMINE 6-PHOSPHATE N-ACETYLTRANSFERASE"/>
    <property type="match status" value="1"/>
</dbReference>
<proteinExistence type="predicted"/>
<evidence type="ECO:0000313" key="2">
    <source>
        <dbReference type="EMBL" id="SFK44765.1"/>
    </source>
</evidence>
<reference evidence="3" key="1">
    <citation type="submission" date="2016-10" db="EMBL/GenBank/DDBJ databases">
        <authorList>
            <person name="Varghese N."/>
            <person name="Submissions S."/>
        </authorList>
    </citation>
    <scope>NUCLEOTIDE SEQUENCE [LARGE SCALE GENOMIC DNA]</scope>
    <source>
        <strain evidence="3">DSM 16108</strain>
    </source>
</reference>
<dbReference type="AlphaFoldDB" id="A0A1I3ZL54"/>
<evidence type="ECO:0000259" key="1">
    <source>
        <dbReference type="PROSITE" id="PS51186"/>
    </source>
</evidence>
<dbReference type="PROSITE" id="PS51186">
    <property type="entry name" value="GNAT"/>
    <property type="match status" value="1"/>
</dbReference>
<dbReference type="InterPro" id="IPR039143">
    <property type="entry name" value="GNPNAT1-like"/>
</dbReference>
<evidence type="ECO:0000313" key="3">
    <source>
        <dbReference type="Proteomes" id="UP000199589"/>
    </source>
</evidence>
<feature type="domain" description="N-acetyltransferase" evidence="1">
    <location>
        <begin position="4"/>
        <end position="143"/>
    </location>
</feature>
<accession>A0A1I3ZL54</accession>
<dbReference type="Pfam" id="PF13673">
    <property type="entry name" value="Acetyltransf_10"/>
    <property type="match status" value="1"/>
</dbReference>
<dbReference type="Gene3D" id="3.40.630.30">
    <property type="match status" value="1"/>
</dbReference>
<gene>
    <name evidence="2" type="ORF">SAMN04488569_103518</name>
</gene>
<name>A0A1I3ZL54_9LACT</name>
<keyword evidence="2" id="KW-0808">Transferase</keyword>
<dbReference type="RefSeq" id="WP_091898108.1">
    <property type="nucleotide sequence ID" value="NZ_FOSJ01000035.1"/>
</dbReference>
<dbReference type="InterPro" id="IPR000182">
    <property type="entry name" value="GNAT_dom"/>
</dbReference>
<organism evidence="2 3">
    <name type="scientific">Marinilactibacillus piezotolerans</name>
    <dbReference type="NCBI Taxonomy" id="258723"/>
    <lineage>
        <taxon>Bacteria</taxon>
        <taxon>Bacillati</taxon>
        <taxon>Bacillota</taxon>
        <taxon>Bacilli</taxon>
        <taxon>Lactobacillales</taxon>
        <taxon>Carnobacteriaceae</taxon>
        <taxon>Marinilactibacillus</taxon>
    </lineage>
</organism>
<dbReference type="OrthoDB" id="9796171at2"/>
<dbReference type="CDD" id="cd04301">
    <property type="entry name" value="NAT_SF"/>
    <property type="match status" value="1"/>
</dbReference>
<dbReference type="GO" id="GO:0004343">
    <property type="term" value="F:glucosamine 6-phosphate N-acetyltransferase activity"/>
    <property type="evidence" value="ECO:0007669"/>
    <property type="project" value="TreeGrafter"/>
</dbReference>
<dbReference type="EMBL" id="FOSJ01000035">
    <property type="protein sequence ID" value="SFK44765.1"/>
    <property type="molecule type" value="Genomic_DNA"/>
</dbReference>
<protein>
    <submittedName>
        <fullName evidence="2">Predicted N-acyltransferase, GNAT family</fullName>
    </submittedName>
</protein>